<dbReference type="Pfam" id="PF02906">
    <property type="entry name" value="Fe_hyd_lg_C"/>
    <property type="match status" value="1"/>
</dbReference>
<keyword evidence="2" id="KW-1133">Transmembrane helix</keyword>
<dbReference type="InterPro" id="IPR050340">
    <property type="entry name" value="Cytosolic_Fe-S_CAF"/>
</dbReference>
<name>A0A9D3W118_9ROSI</name>
<evidence type="ECO:0000313" key="4">
    <source>
        <dbReference type="EMBL" id="KAH1105890.1"/>
    </source>
</evidence>
<dbReference type="InterPro" id="IPR004108">
    <property type="entry name" value="Fe_hydrogenase_lsu_C"/>
</dbReference>
<dbReference type="OrthoDB" id="10253113at2759"/>
<feature type="domain" description="Iron hydrogenase large subunit C-terminal" evidence="3">
    <location>
        <begin position="17"/>
        <end position="102"/>
    </location>
</feature>
<sequence length="134" mass="15229">MESHVRFIEGSASVGGRGSGDYAETVFQYSAKVLFRREIDGPLDFRIIRNSDFRELSLEVEGKTVLNFAICYGFQNLQNIARKVKTRKCDNQFVEVMACTSGFCFLVSFYLFGCQIGFLKHPLVTPYKMVKISV</sequence>
<evidence type="ECO:0000259" key="3">
    <source>
        <dbReference type="Pfam" id="PF02906"/>
    </source>
</evidence>
<dbReference type="Gene3D" id="3.40.950.10">
    <property type="entry name" value="Fe-only Hydrogenase (Larger Subunit), Chain L, domain 3"/>
    <property type="match status" value="1"/>
</dbReference>
<dbReference type="SUPFAM" id="SSF53920">
    <property type="entry name" value="Fe-only hydrogenase"/>
    <property type="match status" value="1"/>
</dbReference>
<accession>A0A9D3W118</accession>
<feature type="transmembrane region" description="Helical" evidence="2">
    <location>
        <begin position="93"/>
        <end position="112"/>
    </location>
</feature>
<dbReference type="PANTHER" id="PTHR11615">
    <property type="entry name" value="NITRATE, FORMATE, IRON DEHYDROGENASE"/>
    <property type="match status" value="1"/>
</dbReference>
<dbReference type="Proteomes" id="UP000828251">
    <property type="component" value="Unassembled WGS sequence"/>
</dbReference>
<dbReference type="InterPro" id="IPR009016">
    <property type="entry name" value="Fe_hydrogenase"/>
</dbReference>
<evidence type="ECO:0000256" key="1">
    <source>
        <dbReference type="ARBA" id="ARBA00006596"/>
    </source>
</evidence>
<organism evidence="4 5">
    <name type="scientific">Gossypium stocksii</name>
    <dbReference type="NCBI Taxonomy" id="47602"/>
    <lineage>
        <taxon>Eukaryota</taxon>
        <taxon>Viridiplantae</taxon>
        <taxon>Streptophyta</taxon>
        <taxon>Embryophyta</taxon>
        <taxon>Tracheophyta</taxon>
        <taxon>Spermatophyta</taxon>
        <taxon>Magnoliopsida</taxon>
        <taxon>eudicotyledons</taxon>
        <taxon>Gunneridae</taxon>
        <taxon>Pentapetalae</taxon>
        <taxon>rosids</taxon>
        <taxon>malvids</taxon>
        <taxon>Malvales</taxon>
        <taxon>Malvaceae</taxon>
        <taxon>Malvoideae</taxon>
        <taxon>Gossypium</taxon>
    </lineage>
</organism>
<comment type="caution">
    <text evidence="4">The sequence shown here is derived from an EMBL/GenBank/DDBJ whole genome shotgun (WGS) entry which is preliminary data.</text>
</comment>
<dbReference type="EMBL" id="JAIQCV010000004">
    <property type="protein sequence ID" value="KAH1105890.1"/>
    <property type="molecule type" value="Genomic_DNA"/>
</dbReference>
<keyword evidence="2" id="KW-0812">Transmembrane</keyword>
<protein>
    <recommendedName>
        <fullName evidence="3">Iron hydrogenase large subunit C-terminal domain-containing protein</fullName>
    </recommendedName>
</protein>
<reference evidence="4 5" key="1">
    <citation type="journal article" date="2021" name="Plant Biotechnol. J.">
        <title>Multi-omics assisted identification of the key and species-specific regulatory components of drought-tolerant mechanisms in Gossypium stocksii.</title>
        <authorList>
            <person name="Yu D."/>
            <person name="Ke L."/>
            <person name="Zhang D."/>
            <person name="Wu Y."/>
            <person name="Sun Y."/>
            <person name="Mei J."/>
            <person name="Sun J."/>
            <person name="Sun Y."/>
        </authorList>
    </citation>
    <scope>NUCLEOTIDE SEQUENCE [LARGE SCALE GENOMIC DNA]</scope>
    <source>
        <strain evidence="5">cv. E1</strain>
        <tissue evidence="4">Leaf</tissue>
    </source>
</reference>
<evidence type="ECO:0000256" key="2">
    <source>
        <dbReference type="SAM" id="Phobius"/>
    </source>
</evidence>
<comment type="similarity">
    <text evidence="1">Belongs to the NARF family.</text>
</comment>
<proteinExistence type="inferred from homology"/>
<keyword evidence="5" id="KW-1185">Reference proteome</keyword>
<dbReference type="AlphaFoldDB" id="A0A9D3W118"/>
<gene>
    <name evidence="4" type="ORF">J1N35_009658</name>
</gene>
<evidence type="ECO:0000313" key="5">
    <source>
        <dbReference type="Proteomes" id="UP000828251"/>
    </source>
</evidence>
<keyword evidence="2" id="KW-0472">Membrane</keyword>